<sequence length="83" mass="8728">MASDELWLWHSGSPLTLVHAAQPDDADGVRGVLGPDHAAGQSLWAAVPAGRWQSAEAEGPLPALLTCVVAPGFTWSDFTLHRG</sequence>
<dbReference type="Gene3D" id="2.60.120.10">
    <property type="entry name" value="Jelly Rolls"/>
    <property type="match status" value="1"/>
</dbReference>
<evidence type="ECO:0000313" key="2">
    <source>
        <dbReference type="EMBL" id="GHG43343.1"/>
    </source>
</evidence>
<dbReference type="EMBL" id="BNBF01000004">
    <property type="protein sequence ID" value="GHG43343.1"/>
    <property type="molecule type" value="Genomic_DNA"/>
</dbReference>
<dbReference type="InterPro" id="IPR039935">
    <property type="entry name" value="YML079W-like"/>
</dbReference>
<name>A0A919C4Q8_9ACTN</name>
<dbReference type="InterPro" id="IPR014710">
    <property type="entry name" value="RmlC-like_jellyroll"/>
</dbReference>
<proteinExistence type="predicted"/>
<dbReference type="SUPFAM" id="SSF51182">
    <property type="entry name" value="RmlC-like cupins"/>
    <property type="match status" value="1"/>
</dbReference>
<dbReference type="InterPro" id="IPR011051">
    <property type="entry name" value="RmlC_Cupin_sf"/>
</dbReference>
<dbReference type="PANTHER" id="PTHR33387">
    <property type="entry name" value="RMLC-LIKE JELLY ROLL FOLD PROTEIN"/>
    <property type="match status" value="1"/>
</dbReference>
<accession>A0A919C4Q8</accession>
<dbReference type="Proteomes" id="UP000619355">
    <property type="component" value="Unassembled WGS sequence"/>
</dbReference>
<evidence type="ECO:0000259" key="1">
    <source>
        <dbReference type="Pfam" id="PF06172"/>
    </source>
</evidence>
<keyword evidence="3" id="KW-1185">Reference proteome</keyword>
<dbReference type="AlphaFoldDB" id="A0A919C4Q8"/>
<gene>
    <name evidence="2" type="ORF">GCM10018980_20250</name>
</gene>
<reference evidence="3" key="1">
    <citation type="journal article" date="2019" name="Int. J. Syst. Evol. Microbiol.">
        <title>The Global Catalogue of Microorganisms (GCM) 10K type strain sequencing project: providing services to taxonomists for standard genome sequencing and annotation.</title>
        <authorList>
            <consortium name="The Broad Institute Genomics Platform"/>
            <consortium name="The Broad Institute Genome Sequencing Center for Infectious Disease"/>
            <person name="Wu L."/>
            <person name="Ma J."/>
        </authorList>
    </citation>
    <scope>NUCLEOTIDE SEQUENCE [LARGE SCALE GENOMIC DNA]</scope>
    <source>
        <strain evidence="3">JCM 4253</strain>
    </source>
</reference>
<organism evidence="2 3">
    <name type="scientific">Streptomyces capoamus</name>
    <dbReference type="NCBI Taxonomy" id="68183"/>
    <lineage>
        <taxon>Bacteria</taxon>
        <taxon>Bacillati</taxon>
        <taxon>Actinomycetota</taxon>
        <taxon>Actinomycetes</taxon>
        <taxon>Kitasatosporales</taxon>
        <taxon>Streptomycetaceae</taxon>
        <taxon>Streptomyces</taxon>
    </lineage>
</organism>
<comment type="caution">
    <text evidence="2">The sequence shown here is derived from an EMBL/GenBank/DDBJ whole genome shotgun (WGS) entry which is preliminary data.</text>
</comment>
<dbReference type="Pfam" id="PF06172">
    <property type="entry name" value="Cupin_5"/>
    <property type="match status" value="1"/>
</dbReference>
<evidence type="ECO:0000313" key="3">
    <source>
        <dbReference type="Proteomes" id="UP000619355"/>
    </source>
</evidence>
<dbReference type="PANTHER" id="PTHR33387:SF3">
    <property type="entry name" value="DUF985 DOMAIN-CONTAINING PROTEIN"/>
    <property type="match status" value="1"/>
</dbReference>
<feature type="domain" description="DUF985" evidence="1">
    <location>
        <begin position="2"/>
        <end position="80"/>
    </location>
</feature>
<dbReference type="InterPro" id="IPR009327">
    <property type="entry name" value="Cupin_DUF985"/>
</dbReference>
<protein>
    <recommendedName>
        <fullName evidence="1">DUF985 domain-containing protein</fullName>
    </recommendedName>
</protein>